<keyword evidence="3" id="KW-1185">Reference proteome</keyword>
<name>A0A916YJY5_9SPHN</name>
<dbReference type="AlphaFoldDB" id="A0A916YJY5"/>
<evidence type="ECO:0000313" key="2">
    <source>
        <dbReference type="EMBL" id="GGD48281.1"/>
    </source>
</evidence>
<reference evidence="2 3" key="1">
    <citation type="journal article" date="2014" name="Int. J. Syst. Evol. Microbiol.">
        <title>Complete genome sequence of Corynebacterium casei LMG S-19264T (=DSM 44701T), isolated from a smear-ripened cheese.</title>
        <authorList>
            <consortium name="US DOE Joint Genome Institute (JGI-PGF)"/>
            <person name="Walter F."/>
            <person name="Albersmeier A."/>
            <person name="Kalinowski J."/>
            <person name="Ruckert C."/>
        </authorList>
    </citation>
    <scope>NUCLEOTIDE SEQUENCE [LARGE SCALE GENOMIC DNA]</scope>
    <source>
        <strain evidence="2 3">CGMCC 1.15358</strain>
    </source>
</reference>
<organism evidence="2 3">
    <name type="scientific">Croceicoccus pelagius</name>
    <dbReference type="NCBI Taxonomy" id="1703341"/>
    <lineage>
        <taxon>Bacteria</taxon>
        <taxon>Pseudomonadati</taxon>
        <taxon>Pseudomonadota</taxon>
        <taxon>Alphaproteobacteria</taxon>
        <taxon>Sphingomonadales</taxon>
        <taxon>Erythrobacteraceae</taxon>
        <taxon>Croceicoccus</taxon>
    </lineage>
</organism>
<accession>A0A916YJY5</accession>
<dbReference type="Gene3D" id="1.10.8.60">
    <property type="match status" value="1"/>
</dbReference>
<sequence length="208" mass="22794">MARPVQIVLPLTGILREQTIVIGNANESVLRACGDAEHWPFRTAILSGPPRSGKSLLARWFGGIGTAIDDAEHMAEDELFHAWNRTQESGRPLLLIGRPVPSEWKITLPDLGSRLGAALRLSIDAPDDDMIARLIEAHAAQRGLALEEGATTYLVPRVERSFAAVEALVAEIDRLSLERKVPARQAIWREALERLAGRGDGPEQADLF</sequence>
<dbReference type="EMBL" id="BMIO01000007">
    <property type="protein sequence ID" value="GGD48281.1"/>
    <property type="molecule type" value="Genomic_DNA"/>
</dbReference>
<dbReference type="InterPro" id="IPR055199">
    <property type="entry name" value="Hda_lid"/>
</dbReference>
<dbReference type="InterPro" id="IPR027417">
    <property type="entry name" value="P-loop_NTPase"/>
</dbReference>
<gene>
    <name evidence="2" type="ORF">GCM10010989_23310</name>
</gene>
<evidence type="ECO:0000259" key="1">
    <source>
        <dbReference type="Pfam" id="PF22688"/>
    </source>
</evidence>
<dbReference type="Pfam" id="PF22688">
    <property type="entry name" value="Hda_lid"/>
    <property type="match status" value="1"/>
</dbReference>
<proteinExistence type="predicted"/>
<comment type="caution">
    <text evidence="2">The sequence shown here is derived from an EMBL/GenBank/DDBJ whole genome shotgun (WGS) entry which is preliminary data.</text>
</comment>
<protein>
    <submittedName>
        <fullName evidence="2">Regulatory inactivation of DnaA Hda protein</fullName>
    </submittedName>
</protein>
<dbReference type="Proteomes" id="UP000598997">
    <property type="component" value="Unassembled WGS sequence"/>
</dbReference>
<evidence type="ECO:0000313" key="3">
    <source>
        <dbReference type="Proteomes" id="UP000598997"/>
    </source>
</evidence>
<dbReference type="SUPFAM" id="SSF52540">
    <property type="entry name" value="P-loop containing nucleoside triphosphate hydrolases"/>
    <property type="match status" value="1"/>
</dbReference>
<feature type="domain" description="Hda lid" evidence="1">
    <location>
        <begin position="132"/>
        <end position="180"/>
    </location>
</feature>
<dbReference type="RefSeq" id="WP_066763827.1">
    <property type="nucleotide sequence ID" value="NZ_BMIO01000007.1"/>
</dbReference>
<dbReference type="OrthoDB" id="7390113at2"/>